<evidence type="ECO:0000259" key="1">
    <source>
        <dbReference type="Pfam" id="PF13304"/>
    </source>
</evidence>
<dbReference type="InterPro" id="IPR027417">
    <property type="entry name" value="P-loop_NTPase"/>
</dbReference>
<proteinExistence type="predicted"/>
<dbReference type="InterPro" id="IPR051396">
    <property type="entry name" value="Bact_Antivir_Def_Nuclease"/>
</dbReference>
<dbReference type="AlphaFoldDB" id="A0AAJ3NB89"/>
<gene>
    <name evidence="2" type="ORF">BAY32_08295</name>
</gene>
<comment type="caution">
    <text evidence="2">The sequence shown here is derived from an EMBL/GenBank/DDBJ whole genome shotgun (WGS) entry which is preliminary data.</text>
</comment>
<dbReference type="RefSeq" id="WP_078403456.1">
    <property type="nucleotide sequence ID" value="NZ_CP016377.1"/>
</dbReference>
<dbReference type="EMBL" id="MAIC01000015">
    <property type="protein sequence ID" value="OPB74329.1"/>
    <property type="molecule type" value="Genomic_DNA"/>
</dbReference>
<feature type="domain" description="ATPase AAA-type core" evidence="1">
    <location>
        <begin position="34"/>
        <end position="311"/>
    </location>
</feature>
<dbReference type="PANTHER" id="PTHR43581">
    <property type="entry name" value="ATP/GTP PHOSPHATASE"/>
    <property type="match status" value="1"/>
</dbReference>
<reference evidence="2 3" key="1">
    <citation type="submission" date="2016-06" db="EMBL/GenBank/DDBJ databases">
        <authorList>
            <person name="Nicholson A.C."/>
        </authorList>
    </citation>
    <scope>NUCLEOTIDE SEQUENCE [LARGE SCALE GENOMIC DNA]</scope>
    <source>
        <strain evidence="2 3">G4123</strain>
    </source>
</reference>
<dbReference type="GO" id="GO:0016887">
    <property type="term" value="F:ATP hydrolysis activity"/>
    <property type="evidence" value="ECO:0007669"/>
    <property type="project" value="InterPro"/>
</dbReference>
<dbReference type="InterPro" id="IPR003959">
    <property type="entry name" value="ATPase_AAA_core"/>
</dbReference>
<dbReference type="Pfam" id="PF13304">
    <property type="entry name" value="AAA_21"/>
    <property type="match status" value="1"/>
</dbReference>
<evidence type="ECO:0000313" key="2">
    <source>
        <dbReference type="EMBL" id="OPB74329.1"/>
    </source>
</evidence>
<organism evidence="2 3">
    <name type="scientific">Elizabethkingia ursingii</name>
    <dbReference type="NCBI Taxonomy" id="1756150"/>
    <lineage>
        <taxon>Bacteria</taxon>
        <taxon>Pseudomonadati</taxon>
        <taxon>Bacteroidota</taxon>
        <taxon>Flavobacteriia</taxon>
        <taxon>Flavobacteriales</taxon>
        <taxon>Weeksellaceae</taxon>
        <taxon>Elizabethkingia</taxon>
    </lineage>
</organism>
<protein>
    <recommendedName>
        <fullName evidence="1">ATPase AAA-type core domain-containing protein</fullName>
    </recommendedName>
</protein>
<evidence type="ECO:0000313" key="3">
    <source>
        <dbReference type="Proteomes" id="UP000190816"/>
    </source>
</evidence>
<sequence length="408" mass="46812">MRLKSIKLRNVGPFKDAYLKLINGEEELETPPVICITGENGTGKSIIIDTIRAILNGRFSSPLERDIISSDDFSIDTVFEINNQQINLSSSEKYISNEKSIVTNNISVNSLFYSSLQQVYEKDFIFDYWTSKLSNDSFNISNISTLQPETYLDNVLTGIHKNVDLSKNISFFDYLKDSRNTEEKELGLEIYKILEEIINISISNGKLSHISRINLKPIIKVGNTEVTLDKLSSGNIYLIQRFVNLLSQVYSICILNNIPIKEYKTIKGLLIIDEAENHLHPKWQKVFLQNILKIFPKLQIIVSTHSPFIVASVPNSRIFVCNSEVDYSVVTEETDFYNNKPIEEILQSPLFNTRNFSSEISTLLDNRKEAAKKKQVDKLKEIESKLLELNPEYFDYLNIDEILKSLKK</sequence>
<dbReference type="Proteomes" id="UP000190816">
    <property type="component" value="Unassembled WGS sequence"/>
</dbReference>
<accession>A0AAJ3NB89</accession>
<dbReference type="Gene3D" id="3.40.50.300">
    <property type="entry name" value="P-loop containing nucleotide triphosphate hydrolases"/>
    <property type="match status" value="1"/>
</dbReference>
<dbReference type="SUPFAM" id="SSF52540">
    <property type="entry name" value="P-loop containing nucleoside triphosphate hydrolases"/>
    <property type="match status" value="1"/>
</dbReference>
<dbReference type="GO" id="GO:0005524">
    <property type="term" value="F:ATP binding"/>
    <property type="evidence" value="ECO:0007669"/>
    <property type="project" value="InterPro"/>
</dbReference>
<name>A0AAJ3NB89_9FLAO</name>
<dbReference type="PANTHER" id="PTHR43581:SF2">
    <property type="entry name" value="EXCINUCLEASE ATPASE SUBUNIT"/>
    <property type="match status" value="1"/>
</dbReference>
<dbReference type="KEGG" id="ego:BBD34_11895"/>